<dbReference type="GeneID" id="80802338"/>
<dbReference type="PANTHER" id="PTHR34985">
    <property type="entry name" value="SLR0554 PROTEIN"/>
    <property type="match status" value="1"/>
</dbReference>
<dbReference type="Proteomes" id="UP000220246">
    <property type="component" value="Unassembled WGS sequence"/>
</dbReference>
<sequence length="828" mass="92344">MVDEVRVPPVVEPPLWDAIPASLALRQQWVLWKYEWDTKRSTWLKVPYYAMGGRRTGDQGSDRDRMRLATLEVVRRAFERKQGQPDAWSGVGFGFLPGDGLIGIDLDKMVDASTGAMNDRCAKIIQAFHTYTELSPSGTGVHLYVQGHTTTAKSNDIGVEMFCERQYFTVTGRQVANTPADVMPVDEAALRRLHATIQEAKDRLKPAACAAPAQRKQAADRQGRDDFRYVNDEAMLNFDAWVPALFGGRAFKKGPSYRVTSKDLGRDLQEDLVIHPEGIKDWGVADMGDARGGKRTPVDLVMEWGPGTAKPGDALRWLAPLVGVQLQPLAPQHAPAPVQAPAPAPAEAEAEKAQPEEKKSNDGAAAGGAKLPTDGDAADGLTPEECRAELERKLVLARGRPMDCRENVMYCMQWDPELRGAVRFNEFSRLLERGGDVPWGRGAGDWDEEDDWMLGEYLLRTHGLAVRATSTISHGVQMAARGCKYNPIIDLIKAEPWDGVDRLEHWLVDVYGVEDSEYVRLIGKCFMMGLVNRALRPGCKFDYMLIIKGEQGLKKSSAFRELAYPYFTDNAIRVGEKDSQMAIQLAWIAESAELESLNKSDSTAIKQYLSAQEDWYRPPYGSKMVKAPRHSVNVGTTNADAFLRDATGDRRFWPLEVFSVDVEELRQQRAQLLAEAFARLEKGERYWPTPEEERRLVFPAQEQFKRSDPWEDMLDAYVNGSEGLKAADLPPSGRDFFPRVELYDVLGIKADRIDGNGQMDTRISNAMKVLGFKAHRDTKGLMRRRGFLRQRPGAGLPHAQPADQQPGAMTNAPAQPGAWAEGDEPLPF</sequence>
<dbReference type="InterPro" id="IPR007936">
    <property type="entry name" value="VapE-like_dom"/>
</dbReference>
<reference evidence="4" key="1">
    <citation type="submission" date="2017-09" db="EMBL/GenBank/DDBJ databases">
        <title>FDA dAtabase for Regulatory Grade micrObial Sequences (FDA-ARGOS): Supporting development and validation of Infectious Disease Dx tests.</title>
        <authorList>
            <person name="Minogue T."/>
            <person name="Wolcott M."/>
            <person name="Wasieloski L."/>
            <person name="Aguilar W."/>
            <person name="Moore D."/>
            <person name="Tallon L."/>
            <person name="Sadzewicz L."/>
            <person name="Ott S."/>
            <person name="Zhao X."/>
            <person name="Nagaraj S."/>
            <person name="Vavikolanu K."/>
            <person name="Aluvathingal J."/>
            <person name="Nadendla S."/>
            <person name="Sichtig H."/>
        </authorList>
    </citation>
    <scope>NUCLEOTIDE SEQUENCE [LARGE SCALE GENOMIC DNA]</scope>
    <source>
        <strain evidence="4">FDAARGOS_394</strain>
    </source>
</reference>
<dbReference type="STRING" id="1219032.GCA_001515545_00778"/>
<dbReference type="AlphaFoldDB" id="A0A2A7UXQ1"/>
<dbReference type="Pfam" id="PF05272">
    <property type="entry name" value="VapE-like_dom"/>
    <property type="match status" value="1"/>
</dbReference>
<name>A0A2A7UXQ1_COMTR</name>
<organism evidence="3 4">
    <name type="scientific">Comamonas terrigena</name>
    <dbReference type="NCBI Taxonomy" id="32013"/>
    <lineage>
        <taxon>Bacteria</taxon>
        <taxon>Pseudomonadati</taxon>
        <taxon>Pseudomonadota</taxon>
        <taxon>Betaproteobacteria</taxon>
        <taxon>Burkholderiales</taxon>
        <taxon>Comamonadaceae</taxon>
        <taxon>Comamonas</taxon>
    </lineage>
</organism>
<dbReference type="RefSeq" id="WP_066533653.1">
    <property type="nucleotide sequence ID" value="NZ_PDEA01000001.1"/>
</dbReference>
<gene>
    <name evidence="3" type="ORF">CRM82_17100</name>
</gene>
<evidence type="ECO:0000313" key="4">
    <source>
        <dbReference type="Proteomes" id="UP000220246"/>
    </source>
</evidence>
<feature type="compositionally biased region" description="Basic and acidic residues" evidence="1">
    <location>
        <begin position="349"/>
        <end position="361"/>
    </location>
</feature>
<accession>A0A2A7UXQ1</accession>
<feature type="region of interest" description="Disordered" evidence="1">
    <location>
        <begin position="791"/>
        <end position="828"/>
    </location>
</feature>
<protein>
    <recommendedName>
        <fullName evidence="2">Virulence-associated protein E-like domain-containing protein</fullName>
    </recommendedName>
</protein>
<dbReference type="PANTHER" id="PTHR34985:SF1">
    <property type="entry name" value="SLR0554 PROTEIN"/>
    <property type="match status" value="1"/>
</dbReference>
<evidence type="ECO:0000256" key="1">
    <source>
        <dbReference type="SAM" id="MobiDB-lite"/>
    </source>
</evidence>
<keyword evidence="4" id="KW-1185">Reference proteome</keyword>
<evidence type="ECO:0000259" key="2">
    <source>
        <dbReference type="Pfam" id="PF05272"/>
    </source>
</evidence>
<evidence type="ECO:0000313" key="3">
    <source>
        <dbReference type="EMBL" id="PEH90080.1"/>
    </source>
</evidence>
<comment type="caution">
    <text evidence="3">The sequence shown here is derived from an EMBL/GenBank/DDBJ whole genome shotgun (WGS) entry which is preliminary data.</text>
</comment>
<dbReference type="OrthoDB" id="110640at2"/>
<dbReference type="EMBL" id="PDEA01000001">
    <property type="protein sequence ID" value="PEH90080.1"/>
    <property type="molecule type" value="Genomic_DNA"/>
</dbReference>
<proteinExistence type="predicted"/>
<feature type="region of interest" description="Disordered" evidence="1">
    <location>
        <begin position="332"/>
        <end position="381"/>
    </location>
</feature>
<feature type="domain" description="Virulence-associated protein E-like" evidence="2">
    <location>
        <begin position="495"/>
        <end position="704"/>
    </location>
</feature>